<feature type="compositionally biased region" description="Polar residues" evidence="2">
    <location>
        <begin position="515"/>
        <end position="525"/>
    </location>
</feature>
<dbReference type="PROSITE" id="PS50157">
    <property type="entry name" value="ZINC_FINGER_C2H2_2"/>
    <property type="match status" value="1"/>
</dbReference>
<dbReference type="AlphaFoldDB" id="A0A423XIV3"/>
<sequence length="1123" mass="122891">MSSSAYSIHPSLLDKGNGNGSGRDKAWPAPNCGLNDRAHSHSSASPFISAHLSPYSHIPSDSASPTPLNSSTPADSLSAYSEHYPLSDFSEFDISDPFCGVDFNGEGGTPSFLGDQNNSSDYIEPSFTEALPTRPQEVLDRRAYPLSPDPTTPSIHTTSPSSGYKSPRTVDDTSIESSFGQAISRTPRYVPSGVSLGQLATQPTQETHTSSPSSEDSSASNTAPMHSPSPRVTVSLWEREQDVHPEDEVSPTTVRAGINSTNYNVSPAPYEGPSVPRSESGIWTDDARTGYRGWDPESRPAGEVASVNDLKARQRLAKRNQEVGQWIATSDGVVAHETPPDRPSTLTGDDDGISPREVSLGDQTENKPLPGQIYYTETAGDLTQVDIELMRQHPLWSDPPKMLPIFQDTSGRQQPESSNAAMEKFQQSCQETDSLLSRSATWGTRRRSLPSEADMEGITSGSFLKRLSINRDRKPSVIFRELRGLVRKPSTSGILKRKEAEGPMDAEDIDRRESQNSLAPPSRTGSRGKKPQVPSLNTALVSISTGAAAIGTSHARTRSISNATSPKSPFNLHVKNTLRRPRSKSDLPKGARDDTHPNLVGMWKKNGGPPVAQLATSAPAADQDDEEDDDEDFQEERDMRMGTISSLDGITPNFAGFKQHVLVMNPMLAEQNTYLVDRIAHQQTIRYKSLLSSRVKHLQQTSTRSCPSGSMCIALGGSAVLLDARGEGRGIDPLSTGYAGSDGETTPLEGAVSAESFPSNIPMPPTNTLPAELECQLCYQAKKFAKPSDWTKHVHEDVQPFTCTWDKCRDPKLFKRKADWVRHENEGHRHLEWWKCDVDECGHTCYRRDNFLQHLVREHKFAEPKVKTKAAIKRSGGQDPTWQKVEQCHAETPARPQDEPCRFCGKTLPSWKKLTVHLAKHMETLSLPILRLVARQELEPDSIISPVQDPPPRSFPPAPAVKTERQPFHPSPSASQSPMQHQLDMFSYPSYQQSPYNYQTEATFTDSFYDSSMHGATLPNAMNVGLQPGLGANFQGQGAYTSLPVTTGPFTAASGDFITIPQQVEPFAAFMNPLGVQNVPRNQIYDTTLDAVSTGGEPYAPQGSISPYSRSPLPGQGGSYSHQ</sequence>
<feature type="region of interest" description="Disordered" evidence="2">
    <location>
        <begin position="942"/>
        <end position="980"/>
    </location>
</feature>
<feature type="region of interest" description="Disordered" evidence="2">
    <location>
        <begin position="490"/>
        <end position="534"/>
    </location>
</feature>
<dbReference type="STRING" id="1230097.A0A423XIV3"/>
<feature type="compositionally biased region" description="Polar residues" evidence="2">
    <location>
        <begin position="250"/>
        <end position="265"/>
    </location>
</feature>
<dbReference type="GO" id="GO:0008270">
    <property type="term" value="F:zinc ion binding"/>
    <property type="evidence" value="ECO:0007669"/>
    <property type="project" value="UniProtKB-KW"/>
</dbReference>
<keyword evidence="1" id="KW-0479">Metal-binding</keyword>
<feature type="compositionally biased region" description="Pro residues" evidence="2">
    <location>
        <begin position="948"/>
        <end position="959"/>
    </location>
</feature>
<dbReference type="InterPro" id="IPR013087">
    <property type="entry name" value="Znf_C2H2_type"/>
</dbReference>
<dbReference type="PROSITE" id="PS00028">
    <property type="entry name" value="ZINC_FINGER_C2H2_1"/>
    <property type="match status" value="2"/>
</dbReference>
<feature type="domain" description="C2H2-type" evidence="3">
    <location>
        <begin position="834"/>
        <end position="864"/>
    </location>
</feature>
<gene>
    <name evidence="4" type="ORF">VPNG_01912</name>
</gene>
<reference evidence="4 5" key="1">
    <citation type="submission" date="2015-09" db="EMBL/GenBank/DDBJ databases">
        <title>Host preference determinants of Valsa canker pathogens revealed by comparative genomics.</title>
        <authorList>
            <person name="Yin Z."/>
            <person name="Huang L."/>
        </authorList>
    </citation>
    <scope>NUCLEOTIDE SEQUENCE [LARGE SCALE GENOMIC DNA]</scope>
    <source>
        <strain evidence="4 5">SXYLt</strain>
    </source>
</reference>
<dbReference type="Proteomes" id="UP000285146">
    <property type="component" value="Unassembled WGS sequence"/>
</dbReference>
<feature type="compositionally biased region" description="Acidic residues" evidence="2">
    <location>
        <begin position="622"/>
        <end position="635"/>
    </location>
</feature>
<keyword evidence="1" id="KW-0863">Zinc-finger</keyword>
<evidence type="ECO:0000313" key="5">
    <source>
        <dbReference type="Proteomes" id="UP000285146"/>
    </source>
</evidence>
<dbReference type="SMART" id="SM00355">
    <property type="entry name" value="ZnF_C2H2"/>
    <property type="match status" value="3"/>
</dbReference>
<dbReference type="EMBL" id="LKEB01000006">
    <property type="protein sequence ID" value="ROW16200.1"/>
    <property type="molecule type" value="Genomic_DNA"/>
</dbReference>
<protein>
    <recommendedName>
        <fullName evidence="3">C2H2-type domain-containing protein</fullName>
    </recommendedName>
</protein>
<keyword evidence="5" id="KW-1185">Reference proteome</keyword>
<feature type="region of interest" description="Disordered" evidence="2">
    <location>
        <begin position="1090"/>
        <end position="1123"/>
    </location>
</feature>
<keyword evidence="1" id="KW-0862">Zinc</keyword>
<evidence type="ECO:0000259" key="3">
    <source>
        <dbReference type="PROSITE" id="PS50157"/>
    </source>
</evidence>
<comment type="caution">
    <text evidence="4">The sequence shown here is derived from an EMBL/GenBank/DDBJ whole genome shotgun (WGS) entry which is preliminary data.</text>
</comment>
<feature type="region of interest" description="Disordered" evidence="2">
    <location>
        <begin position="143"/>
        <end position="284"/>
    </location>
</feature>
<feature type="compositionally biased region" description="Polar residues" evidence="2">
    <location>
        <begin position="558"/>
        <end position="568"/>
    </location>
</feature>
<proteinExistence type="predicted"/>
<dbReference type="PANTHER" id="PTHR35391:SF3">
    <property type="entry name" value="FINGER DOMAIN PROTEIN, PUTATIVE (AFU_ORTHOLOGUE AFUA_8G04300)-RELATED"/>
    <property type="match status" value="1"/>
</dbReference>
<feature type="region of interest" description="Disordered" evidence="2">
    <location>
        <begin position="334"/>
        <end position="370"/>
    </location>
</feature>
<dbReference type="PANTHER" id="PTHR35391">
    <property type="entry name" value="C2H2-TYPE DOMAIN-CONTAINING PROTEIN-RELATED"/>
    <property type="match status" value="1"/>
</dbReference>
<name>A0A423XIV3_9PEZI</name>
<evidence type="ECO:0000313" key="4">
    <source>
        <dbReference type="EMBL" id="ROW16200.1"/>
    </source>
</evidence>
<feature type="compositionally biased region" description="Low complexity" evidence="2">
    <location>
        <begin position="152"/>
        <end position="162"/>
    </location>
</feature>
<dbReference type="InParanoid" id="A0A423XIV3"/>
<feature type="compositionally biased region" description="Polar residues" evidence="2">
    <location>
        <begin position="175"/>
        <end position="184"/>
    </location>
</feature>
<evidence type="ECO:0000256" key="2">
    <source>
        <dbReference type="SAM" id="MobiDB-lite"/>
    </source>
</evidence>
<dbReference type="OrthoDB" id="5315052at2759"/>
<feature type="compositionally biased region" description="Low complexity" evidence="2">
    <location>
        <begin position="210"/>
        <end position="220"/>
    </location>
</feature>
<accession>A0A423XIV3</accession>
<feature type="region of interest" description="Disordered" evidence="2">
    <location>
        <begin position="551"/>
        <end position="635"/>
    </location>
</feature>
<organism evidence="4 5">
    <name type="scientific">Cytospora leucostoma</name>
    <dbReference type="NCBI Taxonomy" id="1230097"/>
    <lineage>
        <taxon>Eukaryota</taxon>
        <taxon>Fungi</taxon>
        <taxon>Dikarya</taxon>
        <taxon>Ascomycota</taxon>
        <taxon>Pezizomycotina</taxon>
        <taxon>Sordariomycetes</taxon>
        <taxon>Sordariomycetidae</taxon>
        <taxon>Diaporthales</taxon>
        <taxon>Cytosporaceae</taxon>
        <taxon>Cytospora</taxon>
    </lineage>
</organism>
<feature type="compositionally biased region" description="Basic and acidic residues" evidence="2">
    <location>
        <begin position="237"/>
        <end position="247"/>
    </location>
</feature>
<feature type="region of interest" description="Disordered" evidence="2">
    <location>
        <begin position="1"/>
        <end position="44"/>
    </location>
</feature>
<feature type="compositionally biased region" description="Basic and acidic residues" evidence="2">
    <location>
        <begin position="583"/>
        <end position="596"/>
    </location>
</feature>
<evidence type="ECO:0000256" key="1">
    <source>
        <dbReference type="PROSITE-ProRule" id="PRU00042"/>
    </source>
</evidence>
<feature type="compositionally biased region" description="Polar residues" evidence="2">
    <location>
        <begin position="198"/>
        <end position="209"/>
    </location>
</feature>